<feature type="transmembrane region" description="Helical" evidence="9">
    <location>
        <begin position="357"/>
        <end position="379"/>
    </location>
</feature>
<keyword evidence="8 9" id="KW-0472">Membrane</keyword>
<dbReference type="CDD" id="cd22828">
    <property type="entry name" value="Gal_Rha_Lectin_EVA1_EVA1C_rpt1"/>
    <property type="match status" value="1"/>
</dbReference>
<organism evidence="11 12">
    <name type="scientific">Scleropages formosus</name>
    <name type="common">Asian bonytongue</name>
    <name type="synonym">Osteoglossum formosum</name>
    <dbReference type="NCBI Taxonomy" id="113540"/>
    <lineage>
        <taxon>Eukaryota</taxon>
        <taxon>Metazoa</taxon>
        <taxon>Chordata</taxon>
        <taxon>Craniata</taxon>
        <taxon>Vertebrata</taxon>
        <taxon>Euteleostomi</taxon>
        <taxon>Actinopterygii</taxon>
        <taxon>Neopterygii</taxon>
        <taxon>Teleostei</taxon>
        <taxon>Osteoglossocephala</taxon>
        <taxon>Osteoglossomorpha</taxon>
        <taxon>Osteoglossiformes</taxon>
        <taxon>Osteoglossidae</taxon>
        <taxon>Scleropages</taxon>
    </lineage>
</organism>
<dbReference type="PROSITE" id="PS50228">
    <property type="entry name" value="SUEL_LECTIN"/>
    <property type="match status" value="2"/>
</dbReference>
<reference evidence="11 12" key="1">
    <citation type="submission" date="2015-08" db="EMBL/GenBank/DDBJ databases">
        <title>The genome of the Asian arowana (Scleropages formosus).</title>
        <authorList>
            <person name="Tan M.H."/>
            <person name="Gan H.M."/>
            <person name="Croft L.J."/>
            <person name="Austin C.M."/>
        </authorList>
    </citation>
    <scope>NUCLEOTIDE SEQUENCE [LARGE SCALE GENOMIC DNA]</scope>
    <source>
        <strain evidence="11">Aro1</strain>
    </source>
</reference>
<protein>
    <submittedName>
        <fullName evidence="11">Protein eva-1C-like</fullName>
    </submittedName>
</protein>
<keyword evidence="5" id="KW-0430">Lectin</keyword>
<dbReference type="FunFam" id="2.60.120.740:FF:000003">
    <property type="entry name" value="Protein eva-1 homolog C"/>
    <property type="match status" value="1"/>
</dbReference>
<evidence type="ECO:0000313" key="11">
    <source>
        <dbReference type="EMBL" id="KPP76326.1"/>
    </source>
</evidence>
<dbReference type="Pfam" id="PF02140">
    <property type="entry name" value="SUEL_Lectin"/>
    <property type="match status" value="2"/>
</dbReference>
<dbReference type="AlphaFoldDB" id="A0A0P7VRM3"/>
<comment type="subcellular location">
    <subcellularLocation>
        <location evidence="1">Membrane</location>
        <topology evidence="1">Single-pass membrane protein</topology>
    </subcellularLocation>
</comment>
<keyword evidence="7 9" id="KW-1133">Transmembrane helix</keyword>
<evidence type="ECO:0000256" key="7">
    <source>
        <dbReference type="ARBA" id="ARBA00022989"/>
    </source>
</evidence>
<name>A0A0P7VRM3_SCLFO</name>
<evidence type="ECO:0000256" key="8">
    <source>
        <dbReference type="ARBA" id="ARBA00023136"/>
    </source>
</evidence>
<feature type="domain" description="SUEL-type lectin" evidence="10">
    <location>
        <begin position="202"/>
        <end position="294"/>
    </location>
</feature>
<keyword evidence="3" id="KW-0348">Hemagglutinin</keyword>
<sequence>MAVRTCCACFLGVAGRFPARGGTGGTRCPASSLPHFHHDFVRTGGSTQFEAPDRITSKRFCQLRHNLSDYLLRIIRSHSAQVCDGGQLHLQCPRHSSISVHSAFYGHSGAPRCSGALWLPEDRARNGTCSSAAALQVACGSRVCVYAVALSLRKVLSECQGHRDCRVPVNHKVFGKDPCPGIHKNLWVSYKCKPTEHKKKVGCEGENVVLRCKSPRLLNIYSAVYGRLLGDEDVCISRDGILPPFECSYYGAVELVTKACYGRQRCVIAVNDHNFRDPCSPGTRKYLTILYACVPLVLLKEADPSLVSPTTIPMLKTERVVPVGSVPYPKGTKLPESNGIVSNSLTLYAYIKAHPELTALLFVSSVCVGLLCALLALSVKVSCGRTTSRCWNRWDPTRQATGWRSGCDMDDDSSELSSSLLLGDEGKEGCCGESMVPGTSAAEAAELAERIERREQVIQEIWMNAYLNGTSQTWSMSPSSMAHCPLDTISFSY</sequence>
<evidence type="ECO:0000256" key="9">
    <source>
        <dbReference type="SAM" id="Phobius"/>
    </source>
</evidence>
<dbReference type="Gene3D" id="2.60.120.740">
    <property type="match status" value="2"/>
</dbReference>
<evidence type="ECO:0000256" key="3">
    <source>
        <dbReference type="ARBA" id="ARBA00022546"/>
    </source>
</evidence>
<dbReference type="PANTHER" id="PTHR46780">
    <property type="entry name" value="PROTEIN EVA-1"/>
    <property type="match status" value="1"/>
</dbReference>
<dbReference type="InterPro" id="IPR039500">
    <property type="entry name" value="EVA1_dom"/>
</dbReference>
<evidence type="ECO:0000256" key="2">
    <source>
        <dbReference type="ARBA" id="ARBA00006023"/>
    </source>
</evidence>
<accession>A0A0P7VRM3</accession>
<dbReference type="Proteomes" id="UP000034805">
    <property type="component" value="Unassembled WGS sequence"/>
</dbReference>
<keyword evidence="6" id="KW-0677">Repeat</keyword>
<evidence type="ECO:0000313" key="12">
    <source>
        <dbReference type="Proteomes" id="UP000034805"/>
    </source>
</evidence>
<evidence type="ECO:0000256" key="5">
    <source>
        <dbReference type="ARBA" id="ARBA00022734"/>
    </source>
</evidence>
<feature type="domain" description="SUEL-type lectin" evidence="10">
    <location>
        <begin position="82"/>
        <end position="193"/>
    </location>
</feature>
<evidence type="ECO:0000256" key="6">
    <source>
        <dbReference type="ARBA" id="ARBA00022737"/>
    </source>
</evidence>
<dbReference type="EMBL" id="JARO02001147">
    <property type="protein sequence ID" value="KPP76326.1"/>
    <property type="molecule type" value="Genomic_DNA"/>
</dbReference>
<dbReference type="InterPro" id="IPR043159">
    <property type="entry name" value="Lectin_gal-bd_sf"/>
</dbReference>
<dbReference type="Pfam" id="PF14851">
    <property type="entry name" value="FAM176"/>
    <property type="match status" value="1"/>
</dbReference>
<dbReference type="GO" id="GO:0030246">
    <property type="term" value="F:carbohydrate binding"/>
    <property type="evidence" value="ECO:0007669"/>
    <property type="project" value="UniProtKB-KW"/>
</dbReference>
<keyword evidence="4 9" id="KW-0812">Transmembrane</keyword>
<gene>
    <name evidence="11" type="ORF">Z043_104335</name>
</gene>
<evidence type="ECO:0000256" key="1">
    <source>
        <dbReference type="ARBA" id="ARBA00004167"/>
    </source>
</evidence>
<proteinExistence type="inferred from homology"/>
<dbReference type="CDD" id="cd22829">
    <property type="entry name" value="Gal_Rha_Lectin_EVA1_EVA1C_rpt2"/>
    <property type="match status" value="1"/>
</dbReference>
<comment type="similarity">
    <text evidence="2">Belongs to the EVA1 family.</text>
</comment>
<dbReference type="GO" id="GO:0016020">
    <property type="term" value="C:membrane"/>
    <property type="evidence" value="ECO:0007669"/>
    <property type="project" value="UniProtKB-SubCell"/>
</dbReference>
<evidence type="ECO:0000259" key="10">
    <source>
        <dbReference type="PROSITE" id="PS50228"/>
    </source>
</evidence>
<evidence type="ECO:0000256" key="4">
    <source>
        <dbReference type="ARBA" id="ARBA00022692"/>
    </source>
</evidence>
<comment type="caution">
    <text evidence="11">The sequence shown here is derived from an EMBL/GenBank/DDBJ whole genome shotgun (WGS) entry which is preliminary data.</text>
</comment>
<dbReference type="STRING" id="113540.ENSSFOP00015009556"/>
<dbReference type="InterPro" id="IPR000922">
    <property type="entry name" value="Lectin_gal-bd_dom"/>
</dbReference>